<accession>D2W5J4</accession>
<gene>
    <name evidence="2" type="ORF">NAEGRDRAFT_76685</name>
</gene>
<protein>
    <submittedName>
        <fullName evidence="2">Predicted protein</fullName>
    </submittedName>
</protein>
<keyword evidence="1" id="KW-1133">Transmembrane helix</keyword>
<dbReference type="OrthoDB" id="10346118at2759"/>
<dbReference type="AlphaFoldDB" id="D2W5J4"/>
<sequence>MVFDIATSIYQSESGLYPSNRFYYLYSPFITSIFLLAYGSSLIYVLFPSMKLLMESYRLFVYCTLCCCGKSPRVKAFMKKHQEYRDEYEGSWDNLSENGSVQVGRLPYLVTKSQKSLKSVEGTTFDDLSINLNHSSITINGENLQNLDAIPVDDSIYYENQIDSSPKTEKQKELSQPLL</sequence>
<dbReference type="Proteomes" id="UP000006671">
    <property type="component" value="Unassembled WGS sequence"/>
</dbReference>
<keyword evidence="3" id="KW-1185">Reference proteome</keyword>
<keyword evidence="1" id="KW-0812">Transmembrane</keyword>
<dbReference type="GeneID" id="8860356"/>
<keyword evidence="1" id="KW-0472">Membrane</keyword>
<dbReference type="EMBL" id="GG739085">
    <property type="protein sequence ID" value="EFC35656.1"/>
    <property type="molecule type" value="Genomic_DNA"/>
</dbReference>
<evidence type="ECO:0000313" key="3">
    <source>
        <dbReference type="Proteomes" id="UP000006671"/>
    </source>
</evidence>
<evidence type="ECO:0000313" key="2">
    <source>
        <dbReference type="EMBL" id="EFC35656.1"/>
    </source>
</evidence>
<reference evidence="2 3" key="1">
    <citation type="journal article" date="2010" name="Cell">
        <title>The genome of Naegleria gruberi illuminates early eukaryotic versatility.</title>
        <authorList>
            <person name="Fritz-Laylin L.K."/>
            <person name="Prochnik S.E."/>
            <person name="Ginger M.L."/>
            <person name="Dacks J.B."/>
            <person name="Carpenter M.L."/>
            <person name="Field M.C."/>
            <person name="Kuo A."/>
            <person name="Paredez A."/>
            <person name="Chapman J."/>
            <person name="Pham J."/>
            <person name="Shu S."/>
            <person name="Neupane R."/>
            <person name="Cipriano M."/>
            <person name="Mancuso J."/>
            <person name="Tu H."/>
            <person name="Salamov A."/>
            <person name="Lindquist E."/>
            <person name="Shapiro H."/>
            <person name="Lucas S."/>
            <person name="Grigoriev I.V."/>
            <person name="Cande W.Z."/>
            <person name="Fulton C."/>
            <person name="Rokhsar D.S."/>
            <person name="Dawson S.C."/>
        </authorList>
    </citation>
    <scope>NUCLEOTIDE SEQUENCE [LARGE SCALE GENOMIC DNA]</scope>
    <source>
        <strain evidence="2 3">NEG-M</strain>
    </source>
</reference>
<dbReference type="RefSeq" id="XP_002668400.1">
    <property type="nucleotide sequence ID" value="XM_002668354.1"/>
</dbReference>
<evidence type="ECO:0000256" key="1">
    <source>
        <dbReference type="SAM" id="Phobius"/>
    </source>
</evidence>
<name>D2W5J4_NAEGR</name>
<dbReference type="KEGG" id="ngr:NAEGRDRAFT_76685"/>
<organism evidence="3">
    <name type="scientific">Naegleria gruberi</name>
    <name type="common">Amoeba</name>
    <dbReference type="NCBI Taxonomy" id="5762"/>
    <lineage>
        <taxon>Eukaryota</taxon>
        <taxon>Discoba</taxon>
        <taxon>Heterolobosea</taxon>
        <taxon>Tetramitia</taxon>
        <taxon>Eutetramitia</taxon>
        <taxon>Vahlkampfiidae</taxon>
        <taxon>Naegleria</taxon>
    </lineage>
</organism>
<dbReference type="VEuPathDB" id="AmoebaDB:NAEGRDRAFT_76685"/>
<feature type="transmembrane region" description="Helical" evidence="1">
    <location>
        <begin position="23"/>
        <end position="47"/>
    </location>
</feature>
<dbReference type="InParanoid" id="D2W5J4"/>
<proteinExistence type="predicted"/>